<organism evidence="2 3">
    <name type="scientific">Flavimaribacter sediminis</name>
    <dbReference type="NCBI Taxonomy" id="2865987"/>
    <lineage>
        <taxon>Bacteria</taxon>
        <taxon>Pseudomonadati</taxon>
        <taxon>Pseudomonadota</taxon>
        <taxon>Alphaproteobacteria</taxon>
        <taxon>Hyphomicrobiales</taxon>
        <taxon>Rhizobiaceae</taxon>
        <taxon>Flavimaribacter</taxon>
    </lineage>
</organism>
<evidence type="ECO:0000259" key="1">
    <source>
        <dbReference type="PROSITE" id="PS50404"/>
    </source>
</evidence>
<dbReference type="PANTHER" id="PTHR42673">
    <property type="entry name" value="MALEYLACETOACETATE ISOMERASE"/>
    <property type="match status" value="1"/>
</dbReference>
<dbReference type="Pfam" id="PF22041">
    <property type="entry name" value="GST_C_7"/>
    <property type="match status" value="1"/>
</dbReference>
<dbReference type="RefSeq" id="WP_220230361.1">
    <property type="nucleotide sequence ID" value="NZ_JAICBX010000004.1"/>
</dbReference>
<dbReference type="GO" id="GO:0006749">
    <property type="term" value="P:glutathione metabolic process"/>
    <property type="evidence" value="ECO:0007669"/>
    <property type="project" value="TreeGrafter"/>
</dbReference>
<keyword evidence="3" id="KW-1185">Reference proteome</keyword>
<reference evidence="2" key="1">
    <citation type="submission" date="2021-08" db="EMBL/GenBank/DDBJ databases">
        <title>Hoeflea bacterium WL0058 sp. nov., isolated from the sediment.</title>
        <authorList>
            <person name="Wang L."/>
            <person name="Zhang D."/>
        </authorList>
    </citation>
    <scope>NUCLEOTIDE SEQUENCE</scope>
    <source>
        <strain evidence="2">WL0058</strain>
    </source>
</reference>
<dbReference type="SUPFAM" id="SSF47616">
    <property type="entry name" value="GST C-terminal domain-like"/>
    <property type="match status" value="1"/>
</dbReference>
<dbReference type="Gene3D" id="3.40.30.10">
    <property type="entry name" value="Glutaredoxin"/>
    <property type="match status" value="1"/>
</dbReference>
<dbReference type="GO" id="GO:0016034">
    <property type="term" value="F:maleylacetoacetate isomerase activity"/>
    <property type="evidence" value="ECO:0007669"/>
    <property type="project" value="TreeGrafter"/>
</dbReference>
<dbReference type="InterPro" id="IPR004045">
    <property type="entry name" value="Glutathione_S-Trfase_N"/>
</dbReference>
<accession>A0AAE2ZRK3</accession>
<dbReference type="PROSITE" id="PS50404">
    <property type="entry name" value="GST_NTER"/>
    <property type="match status" value="1"/>
</dbReference>
<gene>
    <name evidence="2" type="ORF">K1W69_20805</name>
</gene>
<dbReference type="InterPro" id="IPR036249">
    <property type="entry name" value="Thioredoxin-like_sf"/>
</dbReference>
<dbReference type="AlphaFoldDB" id="A0AAE2ZRK3"/>
<comment type="caution">
    <text evidence="2">The sequence shown here is derived from an EMBL/GenBank/DDBJ whole genome shotgun (WGS) entry which is preliminary data.</text>
</comment>
<dbReference type="GO" id="GO:0006559">
    <property type="term" value="P:L-phenylalanine catabolic process"/>
    <property type="evidence" value="ECO:0007669"/>
    <property type="project" value="TreeGrafter"/>
</dbReference>
<dbReference type="PANTHER" id="PTHR42673:SF21">
    <property type="entry name" value="GLUTATHIONE S-TRANSFERASE YFCF"/>
    <property type="match status" value="1"/>
</dbReference>
<proteinExistence type="predicted"/>
<feature type="domain" description="GST N-terminal" evidence="1">
    <location>
        <begin position="8"/>
        <end position="84"/>
    </location>
</feature>
<dbReference type="EMBL" id="JAICBX010000004">
    <property type="protein sequence ID" value="MBW8639646.1"/>
    <property type="molecule type" value="Genomic_DNA"/>
</dbReference>
<dbReference type="InterPro" id="IPR054416">
    <property type="entry name" value="GST_UstS-like_C"/>
</dbReference>
<evidence type="ECO:0000313" key="2">
    <source>
        <dbReference type="EMBL" id="MBW8639646.1"/>
    </source>
</evidence>
<dbReference type="CDD" id="cd03038">
    <property type="entry name" value="GST_N_etherase_LigE"/>
    <property type="match status" value="1"/>
</dbReference>
<evidence type="ECO:0000313" key="3">
    <source>
        <dbReference type="Proteomes" id="UP001196509"/>
    </source>
</evidence>
<sequence>MTIIVYELVGGDASRPFSPHCWKTLMSLAHKGLDYRREPVPFTGVPKVEGGAGKTVPIIRDGERVVVDSFDIALYLDEAYPDRPSLFGGEGGKSMARFVEAWTATQINAVIIGHIVQEIHQMLAPDDQTYFRQSREERFGMSLEECRQATQERFDSLKGRLDPLRLMLKRQPFIGGESPLFCDYIVFGAFQWSRICSPVELLDTDDPVNDWFQSLLDLYDGLGRSVPAAA</sequence>
<dbReference type="Gene3D" id="1.20.1050.10">
    <property type="match status" value="1"/>
</dbReference>
<name>A0AAE2ZRK3_9HYPH</name>
<protein>
    <submittedName>
        <fullName evidence="2">Glutathione S-transferase family protein</fullName>
    </submittedName>
</protein>
<dbReference type="GO" id="GO:0004364">
    <property type="term" value="F:glutathione transferase activity"/>
    <property type="evidence" value="ECO:0007669"/>
    <property type="project" value="TreeGrafter"/>
</dbReference>
<dbReference type="Pfam" id="PF13409">
    <property type="entry name" value="GST_N_2"/>
    <property type="match status" value="1"/>
</dbReference>
<dbReference type="SUPFAM" id="SSF52833">
    <property type="entry name" value="Thioredoxin-like"/>
    <property type="match status" value="1"/>
</dbReference>
<dbReference type="Proteomes" id="UP001196509">
    <property type="component" value="Unassembled WGS sequence"/>
</dbReference>
<dbReference type="InterPro" id="IPR036282">
    <property type="entry name" value="Glutathione-S-Trfase_C_sf"/>
</dbReference>